<dbReference type="InterPro" id="IPR037883">
    <property type="entry name" value="Knr4/Smi1-like_sf"/>
</dbReference>
<evidence type="ECO:0000313" key="3">
    <source>
        <dbReference type="Proteomes" id="UP000035199"/>
    </source>
</evidence>
<dbReference type="EMBL" id="CP011542">
    <property type="protein sequence ID" value="AKK05647.1"/>
    <property type="molecule type" value="Genomic_DNA"/>
</dbReference>
<protein>
    <submittedName>
        <fullName evidence="2">Putative glucan synthasis protein</fullName>
    </submittedName>
</protein>
<accession>A0A0G3H3J2</accession>
<proteinExistence type="predicted"/>
<reference evidence="2 3" key="1">
    <citation type="journal article" date="2015" name="Genome Announc.">
        <title>Complete Genome Sequence of the Type Strain Corynebacterium mustelae DSM 45274, Isolated from Various Tissues of a Male Ferret with Lethal Sepsis.</title>
        <authorList>
            <person name="Ruckert C."/>
            <person name="Eimer J."/>
            <person name="Winkler A."/>
            <person name="Tauch A."/>
        </authorList>
    </citation>
    <scope>NUCLEOTIDE SEQUENCE [LARGE SCALE GENOMIC DNA]</scope>
    <source>
        <strain evidence="2 3">DSM 45274</strain>
    </source>
</reference>
<reference evidence="3" key="2">
    <citation type="submission" date="2015-05" db="EMBL/GenBank/DDBJ databases">
        <title>Complete genome sequence of Corynebacterium mustelae DSM 45274, isolated from various tissues of a male ferret with lethal sepsis.</title>
        <authorList>
            <person name="Ruckert C."/>
            <person name="Albersmeier A."/>
            <person name="Winkler A."/>
            <person name="Tauch A."/>
        </authorList>
    </citation>
    <scope>NUCLEOTIDE SEQUENCE [LARGE SCALE GENOMIC DNA]</scope>
    <source>
        <strain evidence="3">DSM 45274</strain>
    </source>
</reference>
<sequence>MTLEFKNTEKQITEDEIRTIAETLEVDLPEDFINHFARWNGGYPTLSLVVIDPEYHCENIPEIEIKDFIPFRYSKDFGDDPDFTLEGRVAEEWKTGEVPRNFLPFGMDWLGNYLCIDVQDHRIAYYDRDTADTCYIAPSFTRFISNLRFCPTDFRLD</sequence>
<feature type="domain" description="Knr4/Smi1-like" evidence="1">
    <location>
        <begin position="11"/>
        <end position="146"/>
    </location>
</feature>
<name>A0A0G3H3J2_9CORY</name>
<organism evidence="2 3">
    <name type="scientific">Corynebacterium mustelae</name>
    <dbReference type="NCBI Taxonomy" id="571915"/>
    <lineage>
        <taxon>Bacteria</taxon>
        <taxon>Bacillati</taxon>
        <taxon>Actinomycetota</taxon>
        <taxon>Actinomycetes</taxon>
        <taxon>Mycobacteriales</taxon>
        <taxon>Corynebacteriaceae</taxon>
        <taxon>Corynebacterium</taxon>
    </lineage>
</organism>
<dbReference type="AlphaFoldDB" id="A0A0G3H3J2"/>
<dbReference type="Gene3D" id="3.40.1580.10">
    <property type="entry name" value="SMI1/KNR4-like"/>
    <property type="match status" value="1"/>
</dbReference>
<dbReference type="Proteomes" id="UP000035199">
    <property type="component" value="Chromosome"/>
</dbReference>
<dbReference type="Pfam" id="PF09346">
    <property type="entry name" value="SMI1_KNR4"/>
    <property type="match status" value="1"/>
</dbReference>
<evidence type="ECO:0000259" key="1">
    <source>
        <dbReference type="SMART" id="SM00860"/>
    </source>
</evidence>
<dbReference type="SUPFAM" id="SSF160631">
    <property type="entry name" value="SMI1/KNR4-like"/>
    <property type="match status" value="1"/>
</dbReference>
<dbReference type="InterPro" id="IPR018958">
    <property type="entry name" value="Knr4/Smi1-like_dom"/>
</dbReference>
<dbReference type="STRING" id="571915.CMUST_06560"/>
<dbReference type="RefSeq" id="WP_052844563.1">
    <property type="nucleotide sequence ID" value="NZ_CP011542.1"/>
</dbReference>
<evidence type="ECO:0000313" key="2">
    <source>
        <dbReference type="EMBL" id="AKK05647.1"/>
    </source>
</evidence>
<dbReference type="PATRIC" id="fig|571915.4.peg.1394"/>
<gene>
    <name evidence="2" type="ORF">CMUST_06560</name>
</gene>
<dbReference type="OrthoDB" id="9789567at2"/>
<dbReference type="SMART" id="SM00860">
    <property type="entry name" value="SMI1_KNR4"/>
    <property type="match status" value="1"/>
</dbReference>
<dbReference type="KEGG" id="cmv:CMUST_06560"/>
<keyword evidence="3" id="KW-1185">Reference proteome</keyword>